<feature type="transmembrane region" description="Helical" evidence="7">
    <location>
        <begin position="45"/>
        <end position="68"/>
    </location>
</feature>
<dbReference type="Pfam" id="PF07690">
    <property type="entry name" value="MFS_1"/>
    <property type="match status" value="1"/>
</dbReference>
<organism evidence="9">
    <name type="scientific">candidate division WOR-3 bacterium</name>
    <dbReference type="NCBI Taxonomy" id="2052148"/>
    <lineage>
        <taxon>Bacteria</taxon>
        <taxon>Bacteria division WOR-3</taxon>
    </lineage>
</organism>
<sequence length="416" mass="46302">MIQLFKNRGLLFLSLSSGVSQLGDRLTHMVIITLIGTMYPGRVRAFSDFAITFSLPVIILAPFVGVFVDHWNRRTIMFRCHLIQAILIFLTPSFILLFKSIFPIWILVFLFFALDVFNNTAKNATVPDLVEYNDLVSANSFIITMARIATFLGMVGGGYLIKWTGWHLGFYIDASTHLTAGLLALGMGANFLFEPVKKIELSIHRELKRSLKIFISDLKELGILLIKDRVVDFVMISVFILPFSAAIAYTVLIYIIQQEFGMGTAGVGWLGGIIGTGMFFGGILMGFLGKRFSRAKIILFSMAILALFFLIGPLFVAPAFLYLISFVSGAVFSFVGIAQDTILQEDVIKEVRGRIFATKEFIVNLAFLLCAVSIGIVSNVAKPWTILRIVGIIITAITISAFFIQHLIPVEIRKRL</sequence>
<keyword evidence="5 7" id="KW-1133">Transmembrane helix</keyword>
<evidence type="ECO:0000256" key="4">
    <source>
        <dbReference type="ARBA" id="ARBA00022692"/>
    </source>
</evidence>
<proteinExistence type="predicted"/>
<dbReference type="GO" id="GO:0005886">
    <property type="term" value="C:plasma membrane"/>
    <property type="evidence" value="ECO:0007669"/>
    <property type="project" value="UniProtKB-SubCell"/>
</dbReference>
<keyword evidence="4 7" id="KW-0812">Transmembrane</keyword>
<name>A0A7C4THL7_UNCW3</name>
<feature type="transmembrane region" description="Helical" evidence="7">
    <location>
        <begin position="174"/>
        <end position="193"/>
    </location>
</feature>
<feature type="transmembrane region" description="Helical" evidence="7">
    <location>
        <begin position="321"/>
        <end position="340"/>
    </location>
</feature>
<evidence type="ECO:0000256" key="7">
    <source>
        <dbReference type="SAM" id="Phobius"/>
    </source>
</evidence>
<feature type="transmembrane region" description="Helical" evidence="7">
    <location>
        <begin position="386"/>
        <end position="408"/>
    </location>
</feature>
<feature type="transmembrane region" description="Helical" evidence="7">
    <location>
        <begin position="233"/>
        <end position="256"/>
    </location>
</feature>
<dbReference type="InterPro" id="IPR011701">
    <property type="entry name" value="MFS"/>
</dbReference>
<dbReference type="GO" id="GO:0022857">
    <property type="term" value="F:transmembrane transporter activity"/>
    <property type="evidence" value="ECO:0007669"/>
    <property type="project" value="InterPro"/>
</dbReference>
<keyword evidence="6 7" id="KW-0472">Membrane</keyword>
<evidence type="ECO:0000256" key="1">
    <source>
        <dbReference type="ARBA" id="ARBA00004651"/>
    </source>
</evidence>
<dbReference type="InterPro" id="IPR020846">
    <property type="entry name" value="MFS_dom"/>
</dbReference>
<evidence type="ECO:0000256" key="5">
    <source>
        <dbReference type="ARBA" id="ARBA00022989"/>
    </source>
</evidence>
<keyword evidence="3" id="KW-1003">Cell membrane</keyword>
<dbReference type="CDD" id="cd06173">
    <property type="entry name" value="MFS_MefA_like"/>
    <property type="match status" value="1"/>
</dbReference>
<evidence type="ECO:0000256" key="3">
    <source>
        <dbReference type="ARBA" id="ARBA00022475"/>
    </source>
</evidence>
<feature type="domain" description="Major facilitator superfamily (MFS) profile" evidence="8">
    <location>
        <begin position="230"/>
        <end position="416"/>
    </location>
</feature>
<feature type="transmembrane region" description="Helical" evidence="7">
    <location>
        <begin position="104"/>
        <end position="121"/>
    </location>
</feature>
<dbReference type="PROSITE" id="PS50850">
    <property type="entry name" value="MFS"/>
    <property type="match status" value="1"/>
</dbReference>
<keyword evidence="2" id="KW-0813">Transport</keyword>
<dbReference type="AlphaFoldDB" id="A0A7C4THL7"/>
<protein>
    <submittedName>
        <fullName evidence="9">MFS transporter</fullName>
    </submittedName>
</protein>
<evidence type="ECO:0000313" key="9">
    <source>
        <dbReference type="EMBL" id="HGV97681.1"/>
    </source>
</evidence>
<feature type="transmembrane region" description="Helical" evidence="7">
    <location>
        <begin position="361"/>
        <end position="380"/>
    </location>
</feature>
<dbReference type="EMBL" id="DTGZ01000097">
    <property type="protein sequence ID" value="HGV97681.1"/>
    <property type="molecule type" value="Genomic_DNA"/>
</dbReference>
<evidence type="ECO:0000256" key="2">
    <source>
        <dbReference type="ARBA" id="ARBA00022448"/>
    </source>
</evidence>
<dbReference type="SUPFAM" id="SSF103473">
    <property type="entry name" value="MFS general substrate transporter"/>
    <property type="match status" value="1"/>
</dbReference>
<feature type="transmembrane region" description="Helical" evidence="7">
    <location>
        <begin position="80"/>
        <end position="98"/>
    </location>
</feature>
<feature type="transmembrane region" description="Helical" evidence="7">
    <location>
        <begin position="268"/>
        <end position="288"/>
    </location>
</feature>
<feature type="transmembrane region" description="Helical" evidence="7">
    <location>
        <begin position="297"/>
        <end position="315"/>
    </location>
</feature>
<evidence type="ECO:0000259" key="8">
    <source>
        <dbReference type="PROSITE" id="PS50850"/>
    </source>
</evidence>
<comment type="subcellular location">
    <subcellularLocation>
        <location evidence="1">Cell membrane</location>
        <topology evidence="1">Multi-pass membrane protein</topology>
    </subcellularLocation>
</comment>
<comment type="caution">
    <text evidence="9">The sequence shown here is derived from an EMBL/GenBank/DDBJ whole genome shotgun (WGS) entry which is preliminary data.</text>
</comment>
<evidence type="ECO:0000256" key="6">
    <source>
        <dbReference type="ARBA" id="ARBA00023136"/>
    </source>
</evidence>
<dbReference type="InterPro" id="IPR036259">
    <property type="entry name" value="MFS_trans_sf"/>
</dbReference>
<feature type="transmembrane region" description="Helical" evidence="7">
    <location>
        <begin position="141"/>
        <end position="162"/>
    </location>
</feature>
<accession>A0A7C4THL7</accession>
<dbReference type="PANTHER" id="PTHR43266:SF2">
    <property type="entry name" value="MAJOR FACILITATOR SUPERFAMILY (MFS) PROFILE DOMAIN-CONTAINING PROTEIN"/>
    <property type="match status" value="1"/>
</dbReference>
<reference evidence="9" key="1">
    <citation type="journal article" date="2020" name="mSystems">
        <title>Genome- and Community-Level Interaction Insights into Carbon Utilization and Element Cycling Functions of Hydrothermarchaeota in Hydrothermal Sediment.</title>
        <authorList>
            <person name="Zhou Z."/>
            <person name="Liu Y."/>
            <person name="Xu W."/>
            <person name="Pan J."/>
            <person name="Luo Z.H."/>
            <person name="Li M."/>
        </authorList>
    </citation>
    <scope>NUCLEOTIDE SEQUENCE [LARGE SCALE GENOMIC DNA]</scope>
    <source>
        <strain evidence="9">SpSt-774</strain>
    </source>
</reference>
<dbReference type="Gene3D" id="1.20.1250.20">
    <property type="entry name" value="MFS general substrate transporter like domains"/>
    <property type="match status" value="1"/>
</dbReference>
<dbReference type="PANTHER" id="PTHR43266">
    <property type="entry name" value="MACROLIDE-EFFLUX PROTEIN"/>
    <property type="match status" value="1"/>
</dbReference>
<gene>
    <name evidence="9" type="ORF">ENV60_05230</name>
</gene>